<dbReference type="SUPFAM" id="SSF54373">
    <property type="entry name" value="FAD-linked reductases, C-terminal domain"/>
    <property type="match status" value="1"/>
</dbReference>
<dbReference type="GO" id="GO:0003884">
    <property type="term" value="F:D-amino-acid oxidase activity"/>
    <property type="evidence" value="ECO:0007669"/>
    <property type="project" value="InterPro"/>
</dbReference>
<keyword evidence="3" id="KW-0285">Flavoprotein</keyword>
<evidence type="ECO:0000259" key="6">
    <source>
        <dbReference type="Pfam" id="PF01266"/>
    </source>
</evidence>
<keyword evidence="4" id="KW-0274">FAD</keyword>
<name>A0AAD5YM79_9APHY</name>
<proteinExistence type="inferred from homology"/>
<dbReference type="PANTHER" id="PTHR11530">
    <property type="entry name" value="D-AMINO ACID OXIDASE"/>
    <property type="match status" value="1"/>
</dbReference>
<dbReference type="EMBL" id="JANAWD010000047">
    <property type="protein sequence ID" value="KAJ3489336.1"/>
    <property type="molecule type" value="Genomic_DNA"/>
</dbReference>
<dbReference type="InterPro" id="IPR023209">
    <property type="entry name" value="DAO"/>
</dbReference>
<organism evidence="7 8">
    <name type="scientific">Meripilus lineatus</name>
    <dbReference type="NCBI Taxonomy" id="2056292"/>
    <lineage>
        <taxon>Eukaryota</taxon>
        <taxon>Fungi</taxon>
        <taxon>Dikarya</taxon>
        <taxon>Basidiomycota</taxon>
        <taxon>Agaricomycotina</taxon>
        <taxon>Agaricomycetes</taxon>
        <taxon>Polyporales</taxon>
        <taxon>Meripilaceae</taxon>
        <taxon>Meripilus</taxon>
    </lineage>
</organism>
<evidence type="ECO:0000256" key="4">
    <source>
        <dbReference type="ARBA" id="ARBA00022827"/>
    </source>
</evidence>
<dbReference type="SUPFAM" id="SSF51971">
    <property type="entry name" value="Nucleotide-binding domain"/>
    <property type="match status" value="1"/>
</dbReference>
<dbReference type="GO" id="GO:0005737">
    <property type="term" value="C:cytoplasm"/>
    <property type="evidence" value="ECO:0007669"/>
    <property type="project" value="TreeGrafter"/>
</dbReference>
<evidence type="ECO:0000256" key="2">
    <source>
        <dbReference type="ARBA" id="ARBA00006730"/>
    </source>
</evidence>
<dbReference type="AlphaFoldDB" id="A0AAD5YM79"/>
<sequence>MSAPAHTPALDVYLARENGELVLRQGINPLQGTNSDKRILIIGGGVTGMTNAWAFLDAGYSVTVVSDRWASLDNRITSQIAGALWEWPPAVCGQHTDVISLEHSKKWCLSTYRIFEELIRIFPSRELPYHGIKMRMANFFFDTPIEEKPGDYHKMKEIESIKDIRGFKRDPTLVKQHAVNQEAGVVDSYQHLSPVVDTDSYMLWLRFLIATKGAQFVTDHVAGDLIDSEDKLLQHYGAHAVINCTGLGGRESASDKTVYPLRGALIRVVNDGTKFPKVTEALVVAHDYEKRDEDGGIVFIVPRNDRTLILGGLAQAGQDKLDLTIDSPEVKRMRERCNRFVPGLENAELDPEAGFVQGLRPLRGRNVRVERELRTKANGEASRIIHSYGQGGSGFTLSFGCAADVVRFLEELDAGLPPKPMQLPRLQASTWDAEPGAAVPAPRCHRLDAEVQQRLQAPAVFLNSKVQAPRSSTFSSVEDV</sequence>
<evidence type="ECO:0000313" key="8">
    <source>
        <dbReference type="Proteomes" id="UP001212997"/>
    </source>
</evidence>
<evidence type="ECO:0000256" key="3">
    <source>
        <dbReference type="ARBA" id="ARBA00022630"/>
    </source>
</evidence>
<dbReference type="Gene3D" id="3.30.9.10">
    <property type="entry name" value="D-Amino Acid Oxidase, subunit A, domain 2"/>
    <property type="match status" value="1"/>
</dbReference>
<evidence type="ECO:0000313" key="7">
    <source>
        <dbReference type="EMBL" id="KAJ3489336.1"/>
    </source>
</evidence>
<gene>
    <name evidence="7" type="ORF">NLI96_g2204</name>
</gene>
<dbReference type="Proteomes" id="UP001212997">
    <property type="component" value="Unassembled WGS sequence"/>
</dbReference>
<comment type="cofactor">
    <cofactor evidence="1">
        <name>FAD</name>
        <dbReference type="ChEBI" id="CHEBI:57692"/>
    </cofactor>
</comment>
<dbReference type="Gene3D" id="3.40.50.720">
    <property type="entry name" value="NAD(P)-binding Rossmann-like Domain"/>
    <property type="match status" value="1"/>
</dbReference>
<comment type="similarity">
    <text evidence="2">Belongs to the DAMOX/DASOX family.</text>
</comment>
<feature type="domain" description="FAD dependent oxidoreductase" evidence="6">
    <location>
        <begin position="38"/>
        <end position="404"/>
    </location>
</feature>
<dbReference type="GO" id="GO:0019478">
    <property type="term" value="P:D-amino acid catabolic process"/>
    <property type="evidence" value="ECO:0007669"/>
    <property type="project" value="TreeGrafter"/>
</dbReference>
<protein>
    <recommendedName>
        <fullName evidence="6">FAD dependent oxidoreductase domain-containing protein</fullName>
    </recommendedName>
</protein>
<dbReference type="Pfam" id="PF01266">
    <property type="entry name" value="DAO"/>
    <property type="match status" value="1"/>
</dbReference>
<evidence type="ECO:0000256" key="5">
    <source>
        <dbReference type="ARBA" id="ARBA00023002"/>
    </source>
</evidence>
<dbReference type="GO" id="GO:0071949">
    <property type="term" value="F:FAD binding"/>
    <property type="evidence" value="ECO:0007669"/>
    <property type="project" value="InterPro"/>
</dbReference>
<reference evidence="7" key="1">
    <citation type="submission" date="2022-07" db="EMBL/GenBank/DDBJ databases">
        <title>Genome Sequence of Physisporinus lineatus.</title>
        <authorList>
            <person name="Buettner E."/>
        </authorList>
    </citation>
    <scope>NUCLEOTIDE SEQUENCE</scope>
    <source>
        <strain evidence="7">VT162</strain>
    </source>
</reference>
<accession>A0AAD5YM79</accession>
<evidence type="ECO:0000256" key="1">
    <source>
        <dbReference type="ARBA" id="ARBA00001974"/>
    </source>
</evidence>
<dbReference type="InterPro" id="IPR006076">
    <property type="entry name" value="FAD-dep_OxRdtase"/>
</dbReference>
<keyword evidence="8" id="KW-1185">Reference proteome</keyword>
<comment type="caution">
    <text evidence="7">The sequence shown here is derived from an EMBL/GenBank/DDBJ whole genome shotgun (WGS) entry which is preliminary data.</text>
</comment>
<keyword evidence="5" id="KW-0560">Oxidoreductase</keyword>
<dbReference type="PANTHER" id="PTHR11530:SF25">
    <property type="entry name" value="FAD DEPENDENT OXIDOREDUCTASE DOMAIN-CONTAINING PROTEIN"/>
    <property type="match status" value="1"/>
</dbReference>